<dbReference type="AlphaFoldDB" id="A0A1I2AK82"/>
<dbReference type="EMBL" id="FONN01000002">
    <property type="protein sequence ID" value="SFE43948.1"/>
    <property type="molecule type" value="Genomic_DNA"/>
</dbReference>
<evidence type="ECO:0000313" key="3">
    <source>
        <dbReference type="Proteomes" id="UP000183410"/>
    </source>
</evidence>
<accession>A0A1I2AK82</accession>
<feature type="domain" description="RNA polymerase sigma-70 ECF-like HTH" evidence="1">
    <location>
        <begin position="23"/>
        <end position="89"/>
    </location>
</feature>
<reference evidence="3" key="1">
    <citation type="submission" date="2016-10" db="EMBL/GenBank/DDBJ databases">
        <authorList>
            <person name="Varghese N."/>
            <person name="Submissions S."/>
        </authorList>
    </citation>
    <scope>NUCLEOTIDE SEQUENCE [LARGE SCALE GENOMIC DNA]</scope>
    <source>
        <strain evidence="3">CGMCC 1.10223</strain>
    </source>
</reference>
<proteinExistence type="predicted"/>
<dbReference type="OrthoDB" id="2655247at2"/>
<dbReference type="Proteomes" id="UP000183410">
    <property type="component" value="Unassembled WGS sequence"/>
</dbReference>
<dbReference type="InterPro" id="IPR053812">
    <property type="entry name" value="HTH_Sigma70_ECF-like"/>
</dbReference>
<gene>
    <name evidence="2" type="ORF">SAMN04487969_102524</name>
</gene>
<dbReference type="RefSeq" id="WP_046230233.1">
    <property type="nucleotide sequence ID" value="NZ_FONN01000002.1"/>
</dbReference>
<evidence type="ECO:0000313" key="2">
    <source>
        <dbReference type="EMBL" id="SFE43948.1"/>
    </source>
</evidence>
<organism evidence="2 3">
    <name type="scientific">Paenibacillus algorifonticola</name>
    <dbReference type="NCBI Taxonomy" id="684063"/>
    <lineage>
        <taxon>Bacteria</taxon>
        <taxon>Bacillati</taxon>
        <taxon>Bacillota</taxon>
        <taxon>Bacilli</taxon>
        <taxon>Bacillales</taxon>
        <taxon>Paenibacillaceae</taxon>
        <taxon>Paenibacillus</taxon>
    </lineage>
</organism>
<dbReference type="Pfam" id="PF07638">
    <property type="entry name" value="Sigma70_ECF"/>
    <property type="match status" value="1"/>
</dbReference>
<evidence type="ECO:0000259" key="1">
    <source>
        <dbReference type="Pfam" id="PF07638"/>
    </source>
</evidence>
<sequence>MKTETEIIKELKGYKILAHKVNRLSLSTPCSSETRNLTKLKSQIDEAIQGMESLFPDYAKLLRLRYIDGKKADFVADSLHVCDRTFRRWKQQALGRYADLRCIG</sequence>
<protein>
    <submittedName>
        <fullName evidence="2">ECF sigma factor</fullName>
    </submittedName>
</protein>
<keyword evidence="3" id="KW-1185">Reference proteome</keyword>
<name>A0A1I2AK82_9BACL</name>